<evidence type="ECO:0000313" key="4">
    <source>
        <dbReference type="Proteomes" id="UP000031668"/>
    </source>
</evidence>
<reference evidence="3 4" key="1">
    <citation type="journal article" date="2014" name="Genome Biol. Evol.">
        <title>The genome of the myxosporean Thelohanellus kitauei shows adaptations to nutrient acquisition within its fish host.</title>
        <authorList>
            <person name="Yang Y."/>
            <person name="Xiong J."/>
            <person name="Zhou Z."/>
            <person name="Huo F."/>
            <person name="Miao W."/>
            <person name="Ran C."/>
            <person name="Liu Y."/>
            <person name="Zhang J."/>
            <person name="Feng J."/>
            <person name="Wang M."/>
            <person name="Wang M."/>
            <person name="Wang L."/>
            <person name="Yao B."/>
        </authorList>
    </citation>
    <scope>NUCLEOTIDE SEQUENCE [LARGE SCALE GENOMIC DNA]</scope>
    <source>
        <strain evidence="3">Wuqing</strain>
    </source>
</reference>
<dbReference type="Proteomes" id="UP000031668">
    <property type="component" value="Unassembled WGS sequence"/>
</dbReference>
<proteinExistence type="predicted"/>
<evidence type="ECO:0000256" key="1">
    <source>
        <dbReference type="SAM" id="MobiDB-lite"/>
    </source>
</evidence>
<feature type="domain" description="U1-type" evidence="2">
    <location>
        <begin position="271"/>
        <end position="307"/>
    </location>
</feature>
<dbReference type="OrthoDB" id="9909793at2759"/>
<comment type="caution">
    <text evidence="3">The sequence shown here is derived from an EMBL/GenBank/DDBJ whole genome shotgun (WGS) entry which is preliminary data.</text>
</comment>
<dbReference type="InterPro" id="IPR003604">
    <property type="entry name" value="Matrin/U1-like-C_Znf_C2H2"/>
</dbReference>
<feature type="domain" description="U1-type" evidence="2">
    <location>
        <begin position="143"/>
        <end position="178"/>
    </location>
</feature>
<organism evidence="3 4">
    <name type="scientific">Thelohanellus kitauei</name>
    <name type="common">Myxosporean</name>
    <dbReference type="NCBI Taxonomy" id="669202"/>
    <lineage>
        <taxon>Eukaryota</taxon>
        <taxon>Metazoa</taxon>
        <taxon>Cnidaria</taxon>
        <taxon>Myxozoa</taxon>
        <taxon>Myxosporea</taxon>
        <taxon>Bivalvulida</taxon>
        <taxon>Platysporina</taxon>
        <taxon>Myxobolidae</taxon>
        <taxon>Thelohanellus</taxon>
    </lineage>
</organism>
<accession>A0A0C2N2B4</accession>
<dbReference type="GO" id="GO:0008270">
    <property type="term" value="F:zinc ion binding"/>
    <property type="evidence" value="ECO:0007669"/>
    <property type="project" value="InterPro"/>
</dbReference>
<evidence type="ECO:0000259" key="2">
    <source>
        <dbReference type="SMART" id="SM00451"/>
    </source>
</evidence>
<keyword evidence="4" id="KW-1185">Reference proteome</keyword>
<feature type="compositionally biased region" description="Polar residues" evidence="1">
    <location>
        <begin position="380"/>
        <end position="393"/>
    </location>
</feature>
<dbReference type="AlphaFoldDB" id="A0A0C2N2B4"/>
<dbReference type="SMART" id="SM00451">
    <property type="entry name" value="ZnF_U1"/>
    <property type="match status" value="2"/>
</dbReference>
<sequence>MFNSILLLIKVPQLKRTHPSPKNNSKVQKLGQSFDYGATPVAPMNRNIGKWPRKPVGAIKNNNTAKPGPRIAYDSCIPSRKSPNGEISRTKLINASMDALKHNVEHFNIHAIREIICLINRPNIELNSLGEDIELLTILLYNGVHFQCDICKVVCVHSSTMQENHLKSSLHFNTIMKLISPPHYVKYLKDPFSKYFFSDENVRKSFNSFFSFKASPENFKSLFDFGTKSMTSLHSVPKSNAILMENMSESVIVIKNKYDESFYGEGFIKPASGFHCDLCHVFITQGSTENIGRHLCSPAHQNNLKIRLFENQSLEFELMNTKNIREFVESGKNIQTTTKSKYELKLPHTGSQDESVSASDSANMRNFKLHDENVDLQAKSPHSQDNKSINSVKTPKLHSTAVETCKSSEGSHNKSLEGYIEDTGPLELIFD</sequence>
<dbReference type="EMBL" id="JWZT01002990">
    <property type="protein sequence ID" value="KII68017.1"/>
    <property type="molecule type" value="Genomic_DNA"/>
</dbReference>
<dbReference type="GO" id="GO:0003676">
    <property type="term" value="F:nucleic acid binding"/>
    <property type="evidence" value="ECO:0007669"/>
    <property type="project" value="InterPro"/>
</dbReference>
<gene>
    <name evidence="3" type="ORF">RF11_02019</name>
</gene>
<name>A0A0C2N2B4_THEKT</name>
<protein>
    <recommendedName>
        <fullName evidence="2">U1-type domain-containing protein</fullName>
    </recommendedName>
</protein>
<feature type="region of interest" description="Disordered" evidence="1">
    <location>
        <begin position="377"/>
        <end position="418"/>
    </location>
</feature>
<evidence type="ECO:0000313" key="3">
    <source>
        <dbReference type="EMBL" id="KII68017.1"/>
    </source>
</evidence>